<dbReference type="AlphaFoldDB" id="A0A937UQ35"/>
<comment type="caution">
    <text evidence="1">The sequence shown here is derived from an EMBL/GenBank/DDBJ whole genome shotgun (WGS) entry which is preliminary data.</text>
</comment>
<proteinExistence type="predicted"/>
<protein>
    <submittedName>
        <fullName evidence="1">Uncharacterized protein</fullName>
    </submittedName>
</protein>
<gene>
    <name evidence="1" type="ORF">I7412_22000</name>
</gene>
<sequence length="200" mass="22996">MGIDSDLREIWSVPVEQIAGWVARRWPDGASPQWWLAVFESLEVRVMPFRGATSNRRADDFKVAAEVIDLAVRIEGVRAAVGAYWMLRIASIARRFDPPIFDLPEILLPDGAAKWALGKFPITREQAIAESEIRKVRYDNTDESFYAPIGGEVNLPSEVEFSALQDVELIMWALSWISSYVEDEEVDREIHAWLELRYWR</sequence>
<reference evidence="1" key="1">
    <citation type="submission" date="2020-12" db="EMBL/GenBank/DDBJ databases">
        <title>Genomic characterization of non-nitrogen-fixing Frankia strains.</title>
        <authorList>
            <person name="Carlos-Shanley C."/>
            <person name="Guerra T."/>
            <person name="Hahn D."/>
        </authorList>
    </citation>
    <scope>NUCLEOTIDE SEQUENCE</scope>
    <source>
        <strain evidence="1">CN6</strain>
    </source>
</reference>
<dbReference type="Proteomes" id="UP000604475">
    <property type="component" value="Unassembled WGS sequence"/>
</dbReference>
<evidence type="ECO:0000313" key="1">
    <source>
        <dbReference type="EMBL" id="MBL7629792.1"/>
    </source>
</evidence>
<dbReference type="RefSeq" id="WP_202999696.1">
    <property type="nucleotide sequence ID" value="NZ_JADWYU010000087.1"/>
</dbReference>
<accession>A0A937UQ35</accession>
<name>A0A937UQ35_9ACTN</name>
<keyword evidence="2" id="KW-1185">Reference proteome</keyword>
<dbReference type="EMBL" id="JAEACQ010000237">
    <property type="protein sequence ID" value="MBL7629792.1"/>
    <property type="molecule type" value="Genomic_DNA"/>
</dbReference>
<organism evidence="1 2">
    <name type="scientific">Frankia nepalensis</name>
    <dbReference type="NCBI Taxonomy" id="1836974"/>
    <lineage>
        <taxon>Bacteria</taxon>
        <taxon>Bacillati</taxon>
        <taxon>Actinomycetota</taxon>
        <taxon>Actinomycetes</taxon>
        <taxon>Frankiales</taxon>
        <taxon>Frankiaceae</taxon>
        <taxon>Frankia</taxon>
    </lineage>
</organism>
<evidence type="ECO:0000313" key="2">
    <source>
        <dbReference type="Proteomes" id="UP000604475"/>
    </source>
</evidence>